<accession>A0ABV8Q982</accession>
<name>A0ABV8Q982_9MICO</name>
<dbReference type="Proteomes" id="UP001595900">
    <property type="component" value="Unassembled WGS sequence"/>
</dbReference>
<dbReference type="InterPro" id="IPR029044">
    <property type="entry name" value="Nucleotide-diphossugar_trans"/>
</dbReference>
<feature type="domain" description="MobA-like NTP transferase" evidence="1">
    <location>
        <begin position="3"/>
        <end position="144"/>
    </location>
</feature>
<evidence type="ECO:0000259" key="1">
    <source>
        <dbReference type="Pfam" id="PF12804"/>
    </source>
</evidence>
<dbReference type="Gene3D" id="3.90.550.10">
    <property type="entry name" value="Spore Coat Polysaccharide Biosynthesis Protein SpsA, Chain A"/>
    <property type="match status" value="1"/>
</dbReference>
<comment type="caution">
    <text evidence="2">The sequence shown here is derived from an EMBL/GenBank/DDBJ whole genome shotgun (WGS) entry which is preliminary data.</text>
</comment>
<dbReference type="RefSeq" id="WP_390229633.1">
    <property type="nucleotide sequence ID" value="NZ_JBHSCN010000005.1"/>
</dbReference>
<sequence length="196" mass="20360">MQLKYGGRTLLERALGAVADARRVAVVGPRRAGDSQARMPERVVEVVYVSEVVTHGGPAAAIAAGFGALDLADGDRAEWIIVLPADLICPEAAAALLYDAALHASALVDAVVGERAGHAQHLAVAYRPVALEGAIARWGGEFGLAGRPARVLHEPLRKLFLNLPAGACVDIDSPDDALAHGLHLPPAASTELEPVI</sequence>
<proteinExistence type="predicted"/>
<dbReference type="GO" id="GO:0016740">
    <property type="term" value="F:transferase activity"/>
    <property type="evidence" value="ECO:0007669"/>
    <property type="project" value="UniProtKB-KW"/>
</dbReference>
<protein>
    <submittedName>
        <fullName evidence="2">NTP transferase domain-containing protein</fullName>
    </submittedName>
</protein>
<dbReference type="SUPFAM" id="SSF53448">
    <property type="entry name" value="Nucleotide-diphospho-sugar transferases"/>
    <property type="match status" value="1"/>
</dbReference>
<evidence type="ECO:0000313" key="2">
    <source>
        <dbReference type="EMBL" id="MFC4244011.1"/>
    </source>
</evidence>
<dbReference type="Pfam" id="PF12804">
    <property type="entry name" value="NTP_transf_3"/>
    <property type="match status" value="1"/>
</dbReference>
<dbReference type="InterPro" id="IPR025877">
    <property type="entry name" value="MobA-like_NTP_Trfase"/>
</dbReference>
<reference evidence="3" key="1">
    <citation type="journal article" date="2019" name="Int. J. Syst. Evol. Microbiol.">
        <title>The Global Catalogue of Microorganisms (GCM) 10K type strain sequencing project: providing services to taxonomists for standard genome sequencing and annotation.</title>
        <authorList>
            <consortium name="The Broad Institute Genomics Platform"/>
            <consortium name="The Broad Institute Genome Sequencing Center for Infectious Disease"/>
            <person name="Wu L."/>
            <person name="Ma J."/>
        </authorList>
    </citation>
    <scope>NUCLEOTIDE SEQUENCE [LARGE SCALE GENOMIC DNA]</scope>
    <source>
        <strain evidence="3">CGMCC 1.10363</strain>
    </source>
</reference>
<gene>
    <name evidence="2" type="ORF">ACFOYW_11560</name>
</gene>
<evidence type="ECO:0000313" key="3">
    <source>
        <dbReference type="Proteomes" id="UP001595900"/>
    </source>
</evidence>
<dbReference type="EMBL" id="JBHSCN010000005">
    <property type="protein sequence ID" value="MFC4244011.1"/>
    <property type="molecule type" value="Genomic_DNA"/>
</dbReference>
<organism evidence="2 3">
    <name type="scientific">Gryllotalpicola reticulitermitis</name>
    <dbReference type="NCBI Taxonomy" id="1184153"/>
    <lineage>
        <taxon>Bacteria</taxon>
        <taxon>Bacillati</taxon>
        <taxon>Actinomycetota</taxon>
        <taxon>Actinomycetes</taxon>
        <taxon>Micrococcales</taxon>
        <taxon>Microbacteriaceae</taxon>
        <taxon>Gryllotalpicola</taxon>
    </lineage>
</organism>
<keyword evidence="2" id="KW-0808">Transferase</keyword>
<keyword evidence="3" id="KW-1185">Reference proteome</keyword>